<organism evidence="1 2">
    <name type="scientific">Paraglaciecola algarum</name>
    <dbReference type="NCBI Taxonomy" id="3050085"/>
    <lineage>
        <taxon>Bacteria</taxon>
        <taxon>Pseudomonadati</taxon>
        <taxon>Pseudomonadota</taxon>
        <taxon>Gammaproteobacteria</taxon>
        <taxon>Alteromonadales</taxon>
        <taxon>Alteromonadaceae</taxon>
        <taxon>Paraglaciecola</taxon>
    </lineage>
</organism>
<dbReference type="PANTHER" id="PTHR43169:SF2">
    <property type="entry name" value="NAD_GMP SYNTHASE DOMAIN-CONTAINING PROTEIN"/>
    <property type="match status" value="1"/>
</dbReference>
<dbReference type="Proteomes" id="UP001521137">
    <property type="component" value="Unassembled WGS sequence"/>
</dbReference>
<dbReference type="InterPro" id="IPR005232">
    <property type="entry name" value="LarE"/>
</dbReference>
<comment type="caution">
    <text evidence="1">The sequence shown here is derived from an EMBL/GenBank/DDBJ whole genome shotgun (WGS) entry which is preliminary data.</text>
</comment>
<dbReference type="PANTHER" id="PTHR43169">
    <property type="entry name" value="EXSB FAMILY PROTEIN"/>
    <property type="match status" value="1"/>
</dbReference>
<keyword evidence="2" id="KW-1185">Reference proteome</keyword>
<dbReference type="InterPro" id="IPR014729">
    <property type="entry name" value="Rossmann-like_a/b/a_fold"/>
</dbReference>
<dbReference type="Gene3D" id="3.40.50.620">
    <property type="entry name" value="HUPs"/>
    <property type="match status" value="1"/>
</dbReference>
<evidence type="ECO:0000313" key="2">
    <source>
        <dbReference type="Proteomes" id="UP001521137"/>
    </source>
</evidence>
<gene>
    <name evidence="1" type="ORF">L0668_15965</name>
</gene>
<evidence type="ECO:0008006" key="3">
    <source>
        <dbReference type="Google" id="ProtNLM"/>
    </source>
</evidence>
<dbReference type="SUPFAM" id="SSF52402">
    <property type="entry name" value="Adenine nucleotide alpha hydrolases-like"/>
    <property type="match status" value="1"/>
</dbReference>
<dbReference type="EMBL" id="JAKGAS010000009">
    <property type="protein sequence ID" value="MCF2949618.1"/>
    <property type="molecule type" value="Genomic_DNA"/>
</dbReference>
<reference evidence="1 2" key="1">
    <citation type="submission" date="2022-01" db="EMBL/GenBank/DDBJ databases">
        <title>Paraglaciecola sp. G1-23.</title>
        <authorList>
            <person name="Jin M.S."/>
            <person name="Han D.M."/>
            <person name="Kim H.M."/>
            <person name="Jeon C.O."/>
        </authorList>
    </citation>
    <scope>NUCLEOTIDE SEQUENCE [LARGE SCALE GENOMIC DNA]</scope>
    <source>
        <strain evidence="1 2">G1-23</strain>
    </source>
</reference>
<dbReference type="PIRSF" id="PIRSF006661">
    <property type="entry name" value="PP-lp_UCP006661"/>
    <property type="match status" value="1"/>
</dbReference>
<dbReference type="InterPro" id="IPR052188">
    <property type="entry name" value="Ni-pincer_cofactor_biosynth"/>
</dbReference>
<sequence length="267" mass="29874">MMKLEKLNKLITYLTQFEQFSIAVSGGIDSMLLAYIANRFSKGQVKIVHAYSPAVPEDALVRVKEYAQTYDWDLVIIDAKEFDDANYINNPINRCYFCKSNLYTRVAEHSVSPIFSGTNVDDLGDVRPGLAAAKEQSVLHPYVEVGINKTDIYQLAKYYGLDQLHALPAQPCLASRVETGIKINTTDMQFIDTVEGKVRQVFPTFKNVRCRVSHQGIVVELDEISKSPTFDSLSESLTHYCAEQGRVFAGIKIYQKGSAFLNGVTHG</sequence>
<evidence type="ECO:0000313" key="1">
    <source>
        <dbReference type="EMBL" id="MCF2949618.1"/>
    </source>
</evidence>
<protein>
    <recommendedName>
        <fullName evidence="3">Adenine nucleotide alpha hydrolase</fullName>
    </recommendedName>
</protein>
<dbReference type="RefSeq" id="WP_235313721.1">
    <property type="nucleotide sequence ID" value="NZ_JAKGAS010000009.1"/>
</dbReference>
<accession>A0ABS9D9M5</accession>
<proteinExistence type="predicted"/>
<name>A0ABS9D9M5_9ALTE</name>